<evidence type="ECO:0000313" key="3">
    <source>
        <dbReference type="Proteomes" id="UP001239019"/>
    </source>
</evidence>
<comment type="caution">
    <text evidence="2">The sequence shown here is derived from an EMBL/GenBank/DDBJ whole genome shotgun (WGS) entry which is preliminary data.</text>
</comment>
<accession>A0ABU0W847</accession>
<dbReference type="PIRSF" id="PIRSF016481">
    <property type="entry name" value="Pilus_assembly_PilP"/>
    <property type="match status" value="1"/>
</dbReference>
<dbReference type="InterPro" id="IPR007446">
    <property type="entry name" value="PilP"/>
</dbReference>
<dbReference type="EMBL" id="JAVDDT010000006">
    <property type="protein sequence ID" value="MDQ2070207.1"/>
    <property type="molecule type" value="Genomic_DNA"/>
</dbReference>
<dbReference type="Proteomes" id="UP001239019">
    <property type="component" value="Unassembled WGS sequence"/>
</dbReference>
<organism evidence="2 3">
    <name type="scientific">Natronospira bacteriovora</name>
    <dbReference type="NCBI Taxonomy" id="3069753"/>
    <lineage>
        <taxon>Bacteria</taxon>
        <taxon>Pseudomonadati</taxon>
        <taxon>Pseudomonadota</taxon>
        <taxon>Gammaproteobacteria</taxon>
        <taxon>Natronospirales</taxon>
        <taxon>Natronospiraceae</taxon>
        <taxon>Natronospira</taxon>
    </lineage>
</organism>
<keyword evidence="3" id="KW-1185">Reference proteome</keyword>
<feature type="compositionally biased region" description="Basic and acidic residues" evidence="1">
    <location>
        <begin position="70"/>
        <end position="82"/>
    </location>
</feature>
<dbReference type="RefSeq" id="WP_306728702.1">
    <property type="nucleotide sequence ID" value="NZ_JAVDDT010000006.1"/>
</dbReference>
<evidence type="ECO:0000256" key="1">
    <source>
        <dbReference type="SAM" id="MobiDB-lite"/>
    </source>
</evidence>
<dbReference type="PROSITE" id="PS51257">
    <property type="entry name" value="PROKAR_LIPOPROTEIN"/>
    <property type="match status" value="1"/>
</dbReference>
<proteinExistence type="predicted"/>
<evidence type="ECO:0000313" key="2">
    <source>
        <dbReference type="EMBL" id="MDQ2070207.1"/>
    </source>
</evidence>
<protein>
    <submittedName>
        <fullName evidence="2">Pilus assembly protein PilP</fullName>
    </submittedName>
</protein>
<name>A0ABU0W847_9GAMM</name>
<sequence>MKTTMPSTDRRILAIAVVLLGLGMAACEQDMSDLDRYIAEVNQRPGGQIEPIPQIEPYEGFTYSVQGERSPFEPDDRLRPDAVDTTGEGPRPDMDRRQEYLERFPLDGLRMQGVLEMGGRLFAIVRDPDGTVHRVTIGNYLGQNHGEVIAITESHITLTELVPDGTGGWNARERRLSLRD</sequence>
<dbReference type="Pfam" id="PF04351">
    <property type="entry name" value="PilP"/>
    <property type="match status" value="1"/>
</dbReference>
<reference evidence="2 3" key="1">
    <citation type="submission" date="2023-08" db="EMBL/GenBank/DDBJ databases">
        <title>Whole-genome sequencing of halo(alkali)philic microorganisms from hypersaline lakes.</title>
        <authorList>
            <person name="Sorokin D.Y."/>
            <person name="Abbas B."/>
            <person name="Merkel A.Y."/>
        </authorList>
    </citation>
    <scope>NUCLEOTIDE SEQUENCE [LARGE SCALE GENOMIC DNA]</scope>
    <source>
        <strain evidence="2 3">AB-CW4</strain>
    </source>
</reference>
<dbReference type="Gene3D" id="2.30.30.830">
    <property type="match status" value="1"/>
</dbReference>
<gene>
    <name evidence="2" type="ORF">RBH19_09985</name>
</gene>
<feature type="region of interest" description="Disordered" evidence="1">
    <location>
        <begin position="67"/>
        <end position="97"/>
    </location>
</feature>